<dbReference type="SMART" id="SM00343">
    <property type="entry name" value="ZnF_C2HC"/>
    <property type="match status" value="1"/>
</dbReference>
<dbReference type="Pfam" id="PF03732">
    <property type="entry name" value="Retrotrans_gag"/>
    <property type="match status" value="1"/>
</dbReference>
<dbReference type="InterPro" id="IPR005162">
    <property type="entry name" value="Retrotrans_gag_dom"/>
</dbReference>
<dbReference type="InterPro" id="IPR036875">
    <property type="entry name" value="Znf_CCHC_sf"/>
</dbReference>
<sequence length="1323" mass="147608">MADFALGLTKTALEGTLSRVKSAIEEEAKLKVTVQHDLVFITGEFQMMQSFLNVATKERVNNEVVKTWVRQLRDLAFDVEDCVELVVHLDNSSTWSWMWRLVPSCMAPPRHLDAAVAEIKLLKARVEEVSQRNARYNLISDSASKHVSSPAPPGAAFDIQREIWESDGKRCTMDNLQHLITTEGDGRQVISLWESTGGDIGAASILRKLYSDQTVCHKFRRCAWVKLVHPFNPGEFLGSMLTQFCSSSQDPTNPGDDFPRRVRAAFAVEDDFMKAREELEQLLSDQTYLVILEDVSTIVEWEFISCFLPNNKNHNRIVVSTKQLKIATSSTGEPNQVFAHRNGFGAREASRNCLEELRECAKKIVDIWPMDKVERIQEISRNKGGVTSVWGIAGVGKSSFVRQEYYWTFIDAHEPPSLSSYYPEYSRAKYDKYSWVDAPNPFNLVEFARRLFVDFHSDDYQTKQTAAISMVEGLDPIQGCRKLLDGGNCLIVIDDLRSTEDWDTIKAALPQLGSIGSTVVVITSQATVARHCVNDQSQMVNIKGLDAYTAFDLFKKNHNYDPKLDEELIGETYSSGLLWLSPDSFLHSCVEAVLGEWSSFFISNKIMMRVLRVLDLESNMGVHDNDLEEIGKLLPRLKFLSLRGCTQIKQLPDSFGGLRQLQTLDVRHTSIVMLPPSIFQIEKLQYIRAGTSAWHADDDMLKIVPVVYENQTSALPLLEDCDSDGSSAPPIATPSHAHIDATPAPSGMDGDHTSSAQQGGNGSLPQQGRDETAPILPAGNRDGRASPPQEDRGHASTHGQADPPQAAQNNKTWSSWLGFSKKPKPHANAHNEGVELPAAAGIGKLTALHTIGVINVNGAGCSKAILEELKKLTQLRKLGASGINRGNIEDFISAISKHRHLESLSLQLDEDSFLDGISLPKPVAETLKSLKLYGNMKKLPVSLIKQLGNLKKLKLELTISGQDDINALSDLPRIEVEKNEILTRLCVKLTQGGKVSFGYDDSLFFNFRSLAVLEIDCISSSEVTFKYWMINVELLKVCCSNKKASLTFFELDKLLSLKEVWLMGSFDDKFNKEMQQQLAKHINKPVLKQITWDEFKDAFRAHYIPAGLVRKKAREFAALKQGNRSVEEYCEEFNRLALYAPEQVDTPAKRKDHFLEGLSAELQDRLNLNMGGSFAEFVNNAIVAKDGYRRVMAERKRSASAMGLSSGPPQKFRMVYTTPSGQRYRSAPVPAPAVRPPQPAQQRPPVPRQQQSQGGFRPPQQPNAQTGSFPCYNCGHLGHFSRECPHPKKSTGQNLPRNNNTNNNRNNRGPMGATLTLFWACLG</sequence>
<keyword evidence="7" id="KW-0479">Metal-binding</keyword>
<dbReference type="Pfam" id="PF23598">
    <property type="entry name" value="LRR_14"/>
    <property type="match status" value="2"/>
</dbReference>
<evidence type="ECO:0000313" key="11">
    <source>
        <dbReference type="Proteomes" id="UP001054889"/>
    </source>
</evidence>
<dbReference type="InterPro" id="IPR001878">
    <property type="entry name" value="Znf_CCHC"/>
</dbReference>
<evidence type="ECO:0000256" key="3">
    <source>
        <dbReference type="ARBA" id="ARBA00022737"/>
    </source>
</evidence>
<feature type="region of interest" description="Disordered" evidence="8">
    <location>
        <begin position="718"/>
        <end position="810"/>
    </location>
</feature>
<dbReference type="GO" id="GO:0098542">
    <property type="term" value="P:defense response to other organism"/>
    <property type="evidence" value="ECO:0007669"/>
    <property type="project" value="TreeGrafter"/>
</dbReference>
<accession>A0AAV5D246</accession>
<dbReference type="PANTHER" id="PTHR23155">
    <property type="entry name" value="DISEASE RESISTANCE PROTEIN RP"/>
    <property type="match status" value="1"/>
</dbReference>
<proteinExistence type="inferred from homology"/>
<feature type="compositionally biased region" description="Basic and acidic residues" evidence="8">
    <location>
        <begin position="781"/>
        <end position="794"/>
    </location>
</feature>
<dbReference type="InterPro" id="IPR055414">
    <property type="entry name" value="LRR_R13L4/SHOC2-like"/>
</dbReference>
<keyword evidence="11" id="KW-1185">Reference proteome</keyword>
<keyword evidence="5" id="KW-0611">Plant defense</keyword>
<evidence type="ECO:0000256" key="4">
    <source>
        <dbReference type="ARBA" id="ARBA00022741"/>
    </source>
</evidence>
<dbReference type="GO" id="GO:0043531">
    <property type="term" value="F:ADP binding"/>
    <property type="evidence" value="ECO:0007669"/>
    <property type="project" value="InterPro"/>
</dbReference>
<keyword evidence="7" id="KW-0862">Zinc</keyword>
<name>A0AAV5D246_ELECO</name>
<dbReference type="Pfam" id="PF00931">
    <property type="entry name" value="NB-ARC"/>
    <property type="match status" value="2"/>
</dbReference>
<dbReference type="EMBL" id="BQKI01000011">
    <property type="protein sequence ID" value="GJN04993.1"/>
    <property type="molecule type" value="Genomic_DNA"/>
</dbReference>
<keyword evidence="2" id="KW-0433">Leucine-rich repeat</keyword>
<evidence type="ECO:0000256" key="6">
    <source>
        <dbReference type="ARBA" id="ARBA00023054"/>
    </source>
</evidence>
<dbReference type="Proteomes" id="UP001054889">
    <property type="component" value="Unassembled WGS sequence"/>
</dbReference>
<feature type="region of interest" description="Disordered" evidence="8">
    <location>
        <begin position="1221"/>
        <end position="1267"/>
    </location>
</feature>
<organism evidence="10 11">
    <name type="scientific">Eleusine coracana subsp. coracana</name>
    <dbReference type="NCBI Taxonomy" id="191504"/>
    <lineage>
        <taxon>Eukaryota</taxon>
        <taxon>Viridiplantae</taxon>
        <taxon>Streptophyta</taxon>
        <taxon>Embryophyta</taxon>
        <taxon>Tracheophyta</taxon>
        <taxon>Spermatophyta</taxon>
        <taxon>Magnoliopsida</taxon>
        <taxon>Liliopsida</taxon>
        <taxon>Poales</taxon>
        <taxon>Poaceae</taxon>
        <taxon>PACMAD clade</taxon>
        <taxon>Chloridoideae</taxon>
        <taxon>Cynodonteae</taxon>
        <taxon>Eleusininae</taxon>
        <taxon>Eleusine</taxon>
    </lineage>
</organism>
<feature type="domain" description="CCHC-type" evidence="9">
    <location>
        <begin position="1271"/>
        <end position="1285"/>
    </location>
</feature>
<comment type="caution">
    <text evidence="10">The sequence shown here is derived from an EMBL/GenBank/DDBJ whole genome shotgun (WGS) entry which is preliminary data.</text>
</comment>
<keyword evidence="4" id="KW-0547">Nucleotide-binding</keyword>
<keyword evidence="7" id="KW-0863">Zinc-finger</keyword>
<evidence type="ECO:0000256" key="2">
    <source>
        <dbReference type="ARBA" id="ARBA00022614"/>
    </source>
</evidence>
<dbReference type="GO" id="GO:0003676">
    <property type="term" value="F:nucleic acid binding"/>
    <property type="evidence" value="ECO:0007669"/>
    <property type="project" value="InterPro"/>
</dbReference>
<dbReference type="InterPro" id="IPR027417">
    <property type="entry name" value="P-loop_NTPase"/>
</dbReference>
<evidence type="ECO:0000256" key="8">
    <source>
        <dbReference type="SAM" id="MobiDB-lite"/>
    </source>
</evidence>
<evidence type="ECO:0000256" key="1">
    <source>
        <dbReference type="ARBA" id="ARBA00008894"/>
    </source>
</evidence>
<evidence type="ECO:0000256" key="5">
    <source>
        <dbReference type="ARBA" id="ARBA00022821"/>
    </source>
</evidence>
<reference evidence="10" key="1">
    <citation type="journal article" date="2018" name="DNA Res.">
        <title>Multiple hybrid de novo genome assembly of finger millet, an orphan allotetraploid crop.</title>
        <authorList>
            <person name="Hatakeyama M."/>
            <person name="Aluri S."/>
            <person name="Balachadran M.T."/>
            <person name="Sivarajan S.R."/>
            <person name="Patrignani A."/>
            <person name="Gruter S."/>
            <person name="Poveda L."/>
            <person name="Shimizu-Inatsugi R."/>
            <person name="Baeten J."/>
            <person name="Francoijs K.J."/>
            <person name="Nataraja K.N."/>
            <person name="Reddy Y.A.N."/>
            <person name="Phadnis S."/>
            <person name="Ravikumar R.L."/>
            <person name="Schlapbach R."/>
            <person name="Sreeman S.M."/>
            <person name="Shimizu K.K."/>
        </authorList>
    </citation>
    <scope>NUCLEOTIDE SEQUENCE</scope>
</reference>
<dbReference type="GO" id="GO:0008270">
    <property type="term" value="F:zinc ion binding"/>
    <property type="evidence" value="ECO:0007669"/>
    <property type="project" value="UniProtKB-KW"/>
</dbReference>
<dbReference type="Gene3D" id="3.40.50.300">
    <property type="entry name" value="P-loop containing nucleotide triphosphate hydrolases"/>
    <property type="match status" value="2"/>
</dbReference>
<dbReference type="SUPFAM" id="SSF57756">
    <property type="entry name" value="Retrovirus zinc finger-like domains"/>
    <property type="match status" value="1"/>
</dbReference>
<keyword evidence="3" id="KW-0677">Repeat</keyword>
<dbReference type="Pfam" id="PF00098">
    <property type="entry name" value="zf-CCHC"/>
    <property type="match status" value="1"/>
</dbReference>
<evidence type="ECO:0000259" key="9">
    <source>
        <dbReference type="PROSITE" id="PS50158"/>
    </source>
</evidence>
<dbReference type="Gene3D" id="1.20.5.4130">
    <property type="match status" value="1"/>
</dbReference>
<dbReference type="InterPro" id="IPR044974">
    <property type="entry name" value="Disease_R_plants"/>
</dbReference>
<feature type="compositionally biased region" description="Polar residues" evidence="8">
    <location>
        <begin position="753"/>
        <end position="766"/>
    </location>
</feature>
<keyword evidence="6" id="KW-0175">Coiled coil</keyword>
<dbReference type="PANTHER" id="PTHR23155:SF1135">
    <property type="entry name" value="OS08G0246300 PROTEIN"/>
    <property type="match status" value="1"/>
</dbReference>
<dbReference type="SUPFAM" id="SSF52047">
    <property type="entry name" value="RNI-like"/>
    <property type="match status" value="1"/>
</dbReference>
<comment type="similarity">
    <text evidence="1">Belongs to the disease resistance NB-LRR family.</text>
</comment>
<dbReference type="InterPro" id="IPR041118">
    <property type="entry name" value="Rx_N"/>
</dbReference>
<dbReference type="Pfam" id="PF18052">
    <property type="entry name" value="Rx_N"/>
    <property type="match status" value="1"/>
</dbReference>
<reference evidence="10" key="2">
    <citation type="submission" date="2021-12" db="EMBL/GenBank/DDBJ databases">
        <title>Resequencing data analysis of finger millet.</title>
        <authorList>
            <person name="Hatakeyama M."/>
            <person name="Aluri S."/>
            <person name="Balachadran M.T."/>
            <person name="Sivarajan S.R."/>
            <person name="Poveda L."/>
            <person name="Shimizu-Inatsugi R."/>
            <person name="Schlapbach R."/>
            <person name="Sreeman S.M."/>
            <person name="Shimizu K.K."/>
        </authorList>
    </citation>
    <scope>NUCLEOTIDE SEQUENCE</scope>
</reference>
<protein>
    <recommendedName>
        <fullName evidence="9">CCHC-type domain-containing protein</fullName>
    </recommendedName>
</protein>
<dbReference type="Gene3D" id="3.80.10.10">
    <property type="entry name" value="Ribonuclease Inhibitor"/>
    <property type="match status" value="2"/>
</dbReference>
<dbReference type="CDD" id="cd14798">
    <property type="entry name" value="RX-CC_like"/>
    <property type="match status" value="1"/>
</dbReference>
<dbReference type="InterPro" id="IPR002182">
    <property type="entry name" value="NB-ARC"/>
</dbReference>
<gene>
    <name evidence="10" type="primary">ga22582</name>
    <name evidence="10" type="ORF">PR202_ga22582</name>
</gene>
<feature type="compositionally biased region" description="Pro residues" evidence="8">
    <location>
        <begin position="1229"/>
        <end position="1247"/>
    </location>
</feature>
<feature type="region of interest" description="Disordered" evidence="8">
    <location>
        <begin position="1285"/>
        <end position="1311"/>
    </location>
</feature>
<feature type="compositionally biased region" description="Low complexity" evidence="8">
    <location>
        <begin position="1297"/>
        <end position="1308"/>
    </location>
</feature>
<evidence type="ECO:0000256" key="7">
    <source>
        <dbReference type="PROSITE-ProRule" id="PRU00047"/>
    </source>
</evidence>
<dbReference type="Gene3D" id="4.10.60.10">
    <property type="entry name" value="Zinc finger, CCHC-type"/>
    <property type="match status" value="1"/>
</dbReference>
<dbReference type="SUPFAM" id="SSF52540">
    <property type="entry name" value="P-loop containing nucleoside triphosphate hydrolases"/>
    <property type="match status" value="2"/>
</dbReference>
<dbReference type="PROSITE" id="PS50158">
    <property type="entry name" value="ZF_CCHC"/>
    <property type="match status" value="1"/>
</dbReference>
<dbReference type="InterPro" id="IPR032675">
    <property type="entry name" value="LRR_dom_sf"/>
</dbReference>
<dbReference type="InterPro" id="IPR038005">
    <property type="entry name" value="RX-like_CC"/>
</dbReference>
<evidence type="ECO:0000313" key="10">
    <source>
        <dbReference type="EMBL" id="GJN04993.1"/>
    </source>
</evidence>